<proteinExistence type="predicted"/>
<organism evidence="1 2">
    <name type="scientific">Rothia dentocariosa</name>
    <dbReference type="NCBI Taxonomy" id="2047"/>
    <lineage>
        <taxon>Bacteria</taxon>
        <taxon>Bacillati</taxon>
        <taxon>Actinomycetota</taxon>
        <taxon>Actinomycetes</taxon>
        <taxon>Micrococcales</taxon>
        <taxon>Micrococcaceae</taxon>
        <taxon>Rothia</taxon>
    </lineage>
</organism>
<dbReference type="AlphaFoldDB" id="A0A3S4Y2U8"/>
<protein>
    <submittedName>
        <fullName evidence="1">CRISPR-associated Cse2 family protein</fullName>
    </submittedName>
</protein>
<dbReference type="InterPro" id="IPR013382">
    <property type="entry name" value="CRISPR-assoc_prot_Cse2"/>
</dbReference>
<dbReference type="Proteomes" id="UP000270988">
    <property type="component" value="Chromosome"/>
</dbReference>
<evidence type="ECO:0000313" key="1">
    <source>
        <dbReference type="EMBL" id="VEJ29238.1"/>
    </source>
</evidence>
<sequence>MHDVGNQNTLRIYVTRKITWLYKQKEKQGSPLATAQLAQLRRGAGDEPANHPELWEIIFGNNTDIPKFPKRYLGNDDSVSHGEQAAYAAVTLFALHQQSRSQPMHVPNFRFGTAVGQLVRQTSESMKKRFDALLKARSEPARRHYLRSLVTLLRSEEIAFDYGQFAQDYMQLLNPEKRDAVILRWSRDFLYGYEPKNPKTSEETSNN</sequence>
<accession>A0A3S4Y2U8</accession>
<dbReference type="Pfam" id="PF09485">
    <property type="entry name" value="CRISPR_Cse2"/>
    <property type="match status" value="1"/>
</dbReference>
<evidence type="ECO:0000313" key="2">
    <source>
        <dbReference type="Proteomes" id="UP000270988"/>
    </source>
</evidence>
<gene>
    <name evidence="1" type="ORF">NCTC10918_00487</name>
</gene>
<reference evidence="1 2" key="1">
    <citation type="submission" date="2018-12" db="EMBL/GenBank/DDBJ databases">
        <authorList>
            <consortium name="Pathogen Informatics"/>
        </authorList>
    </citation>
    <scope>NUCLEOTIDE SEQUENCE [LARGE SCALE GENOMIC DNA]</scope>
    <source>
        <strain evidence="1 2">NCTC10918</strain>
    </source>
</reference>
<dbReference type="CDD" id="cd09731">
    <property type="entry name" value="Cse2_I-E"/>
    <property type="match status" value="1"/>
</dbReference>
<dbReference type="EMBL" id="LR134521">
    <property type="protein sequence ID" value="VEJ29238.1"/>
    <property type="molecule type" value="Genomic_DNA"/>
</dbReference>
<name>A0A3S4Y2U8_9MICC</name>
<dbReference type="InterPro" id="IPR038287">
    <property type="entry name" value="Cse2_sf"/>
</dbReference>
<dbReference type="NCBIfam" id="TIGR02548">
    <property type="entry name" value="casB_cse2"/>
    <property type="match status" value="1"/>
</dbReference>
<dbReference type="Gene3D" id="1.10.520.40">
    <property type="entry name" value="CRISPR-associated protein Cse2"/>
    <property type="match status" value="1"/>
</dbReference>